<reference evidence="1 2" key="1">
    <citation type="journal article" date="2016" name="Nat. Commun.">
        <title>Thousands of microbial genomes shed light on interconnected biogeochemical processes in an aquifer system.</title>
        <authorList>
            <person name="Anantharaman K."/>
            <person name="Brown C.T."/>
            <person name="Hug L.A."/>
            <person name="Sharon I."/>
            <person name="Castelle C.J."/>
            <person name="Probst A.J."/>
            <person name="Thomas B.C."/>
            <person name="Singh A."/>
            <person name="Wilkins M.J."/>
            <person name="Karaoz U."/>
            <person name="Brodie E.L."/>
            <person name="Williams K.H."/>
            <person name="Hubbard S.S."/>
            <person name="Banfield J.F."/>
        </authorList>
    </citation>
    <scope>NUCLEOTIDE SEQUENCE [LARGE SCALE GENOMIC DNA]</scope>
</reference>
<gene>
    <name evidence="1" type="ORF">A3A43_01660</name>
</gene>
<dbReference type="AlphaFoldDB" id="A0A1G2CJM1"/>
<protein>
    <recommendedName>
        <fullName evidence="3">PEGA domain-containing protein</fullName>
    </recommendedName>
</protein>
<evidence type="ECO:0000313" key="1">
    <source>
        <dbReference type="EMBL" id="OGZ01594.1"/>
    </source>
</evidence>
<name>A0A1G2CJM1_9BACT</name>
<dbReference type="SUPFAM" id="SSF69304">
    <property type="entry name" value="Tricorn protease N-terminal domain"/>
    <property type="match status" value="1"/>
</dbReference>
<evidence type="ECO:0008006" key="3">
    <source>
        <dbReference type="Google" id="ProtNLM"/>
    </source>
</evidence>
<evidence type="ECO:0000313" key="2">
    <source>
        <dbReference type="Proteomes" id="UP000178495"/>
    </source>
</evidence>
<organism evidence="1 2">
    <name type="scientific">Candidatus Liptonbacteria bacterium RIFCSPLOWO2_01_FULL_56_20</name>
    <dbReference type="NCBI Taxonomy" id="1798652"/>
    <lineage>
        <taxon>Bacteria</taxon>
        <taxon>Candidatus Liptoniibacteriota</taxon>
    </lineage>
</organism>
<sequence>MTHAWRRRLFYSLCALFLLAGSIAVGYALGWRLDIRHFSITKVGAIYIRSFPYDADLALDGQPVKKNPGFFDRGTFISNLLPQNYQLAVTREHYEPWQRTITVRPAEVSEIKYAVLVPNEATSSVKEPVRDFWAVGDEIIWKNQKGGLVWREAKLSGTRVTDFVEGPLRALTLDERTGAYFLNDLEASTSQNLSAAARTAGLTLSSPGTAAMLDPLSRSRVIAATPRAITLFDMETGVALPLSSSTSSVFGKVAVSTDWIAWTMAEKAGGIRLVLYDRSAETMRDIPPTLPGKTMKIAWGGRGLLGILQDNGEFFIATPQAQTISHIASDVKDFSISGDGQMAAALERRAIEVFSLAGKDYWRFNLGERSSAQRITWYRDARHLFIEGTDGVDFLDIEDDLQENTKRIADAHRSWYNAKENHLYFIRGDLLKKLDFPL</sequence>
<dbReference type="EMBL" id="MHLC01000007">
    <property type="protein sequence ID" value="OGZ01594.1"/>
    <property type="molecule type" value="Genomic_DNA"/>
</dbReference>
<proteinExistence type="predicted"/>
<comment type="caution">
    <text evidence="1">The sequence shown here is derived from an EMBL/GenBank/DDBJ whole genome shotgun (WGS) entry which is preliminary data.</text>
</comment>
<dbReference type="STRING" id="1798652.A3A43_01660"/>
<dbReference type="Proteomes" id="UP000178495">
    <property type="component" value="Unassembled WGS sequence"/>
</dbReference>
<accession>A0A1G2CJM1</accession>